<feature type="compositionally biased region" description="Basic and acidic residues" evidence="1">
    <location>
        <begin position="79"/>
        <end position="102"/>
    </location>
</feature>
<evidence type="ECO:0000313" key="3">
    <source>
        <dbReference type="Proteomes" id="UP001341840"/>
    </source>
</evidence>
<feature type="region of interest" description="Disordered" evidence="1">
    <location>
        <begin position="71"/>
        <end position="102"/>
    </location>
</feature>
<evidence type="ECO:0000313" key="2">
    <source>
        <dbReference type="EMBL" id="MED6156823.1"/>
    </source>
</evidence>
<reference evidence="2 3" key="1">
    <citation type="journal article" date="2023" name="Plants (Basel)">
        <title>Bridging the Gap: Combining Genomics and Transcriptomics Approaches to Understand Stylosanthes scabra, an Orphan Legume from the Brazilian Caatinga.</title>
        <authorList>
            <person name="Ferreira-Neto J.R.C."/>
            <person name="da Silva M.D."/>
            <person name="Binneck E."/>
            <person name="de Melo N.F."/>
            <person name="da Silva R.H."/>
            <person name="de Melo A.L.T.M."/>
            <person name="Pandolfi V."/>
            <person name="Bustamante F.O."/>
            <person name="Brasileiro-Vidal A.C."/>
            <person name="Benko-Iseppon A.M."/>
        </authorList>
    </citation>
    <scope>NUCLEOTIDE SEQUENCE [LARGE SCALE GENOMIC DNA]</scope>
    <source>
        <tissue evidence="2">Leaves</tissue>
    </source>
</reference>
<gene>
    <name evidence="2" type="ORF">PIB30_017983</name>
</gene>
<keyword evidence="3" id="KW-1185">Reference proteome</keyword>
<proteinExistence type="predicted"/>
<dbReference type="EMBL" id="JASCZI010120882">
    <property type="protein sequence ID" value="MED6156823.1"/>
    <property type="molecule type" value="Genomic_DNA"/>
</dbReference>
<comment type="caution">
    <text evidence="2">The sequence shown here is derived from an EMBL/GenBank/DDBJ whole genome shotgun (WGS) entry which is preliminary data.</text>
</comment>
<organism evidence="2 3">
    <name type="scientific">Stylosanthes scabra</name>
    <dbReference type="NCBI Taxonomy" id="79078"/>
    <lineage>
        <taxon>Eukaryota</taxon>
        <taxon>Viridiplantae</taxon>
        <taxon>Streptophyta</taxon>
        <taxon>Embryophyta</taxon>
        <taxon>Tracheophyta</taxon>
        <taxon>Spermatophyta</taxon>
        <taxon>Magnoliopsida</taxon>
        <taxon>eudicotyledons</taxon>
        <taxon>Gunneridae</taxon>
        <taxon>Pentapetalae</taxon>
        <taxon>rosids</taxon>
        <taxon>fabids</taxon>
        <taxon>Fabales</taxon>
        <taxon>Fabaceae</taxon>
        <taxon>Papilionoideae</taxon>
        <taxon>50 kb inversion clade</taxon>
        <taxon>dalbergioids sensu lato</taxon>
        <taxon>Dalbergieae</taxon>
        <taxon>Pterocarpus clade</taxon>
        <taxon>Stylosanthes</taxon>
    </lineage>
</organism>
<accession>A0ABU6UAG2</accession>
<evidence type="ECO:0008006" key="4">
    <source>
        <dbReference type="Google" id="ProtNLM"/>
    </source>
</evidence>
<name>A0ABU6UAG2_9FABA</name>
<evidence type="ECO:0000256" key="1">
    <source>
        <dbReference type="SAM" id="MobiDB-lite"/>
    </source>
</evidence>
<sequence length="328" mass="37497">MATHHMTYTQTAPLGVYGGRARSWRGELNQIVRVLDVFVSRKERNANPLQFAFARFAPKIRALYEHRGRLNLPHGVPQEPDRSKPEVGKTSDGRKRSYSEAVKGDDTNKGVWKLRDDNSIHDLTSSKVMLGVDEKMVEKLQRSLVGESFNPIHFEAAMEDIRKVWPNVVELNMMGSRKMVMVFETAQNIEEVEITQELRNHFTEIRKWSPSDVVESRRTWVEVIGLPLHAWGKEDMLKIGGIRGSVIRVDEMDFNSFHMLIDTSLGPLIQARLAIEVEGVGYVLFIKEIGVVDTYPEIAVVDKHKELWIIKNGGEHSKVIEMPENEKK</sequence>
<protein>
    <recommendedName>
        <fullName evidence="4">DUF4283 domain-containing protein</fullName>
    </recommendedName>
</protein>
<dbReference type="Proteomes" id="UP001341840">
    <property type="component" value="Unassembled WGS sequence"/>
</dbReference>